<dbReference type="RefSeq" id="WP_307282179.1">
    <property type="nucleotide sequence ID" value="NZ_JAUSVX010000017.1"/>
</dbReference>
<name>A0ABU0JKG9_9HYPH</name>
<dbReference type="Gene3D" id="3.90.1580.10">
    <property type="entry name" value="paralog of FGE (formylglycine-generating enzyme)"/>
    <property type="match status" value="1"/>
</dbReference>
<feature type="domain" description="Sulfatase-modifying factor enzyme-like" evidence="2">
    <location>
        <begin position="70"/>
        <end position="306"/>
    </location>
</feature>
<accession>A0ABU0JKG9</accession>
<dbReference type="Pfam" id="PF03781">
    <property type="entry name" value="FGE-sulfatase"/>
    <property type="match status" value="1"/>
</dbReference>
<proteinExistence type="predicted"/>
<feature type="chain" id="PRO_5047021606" evidence="1">
    <location>
        <begin position="27"/>
        <end position="315"/>
    </location>
</feature>
<gene>
    <name evidence="3" type="ORF">QO011_006663</name>
</gene>
<reference evidence="3 4" key="1">
    <citation type="submission" date="2023-07" db="EMBL/GenBank/DDBJ databases">
        <title>Genomic Encyclopedia of Type Strains, Phase IV (KMG-IV): sequencing the most valuable type-strain genomes for metagenomic binning, comparative biology and taxonomic classification.</title>
        <authorList>
            <person name="Goeker M."/>
        </authorList>
    </citation>
    <scope>NUCLEOTIDE SEQUENCE [LARGE SCALE GENOMIC DNA]</scope>
    <source>
        <strain evidence="3 4">DSM 19619</strain>
    </source>
</reference>
<keyword evidence="4" id="KW-1185">Reference proteome</keyword>
<dbReference type="InterPro" id="IPR005532">
    <property type="entry name" value="SUMF_dom"/>
</dbReference>
<dbReference type="EMBL" id="JAUSVX010000017">
    <property type="protein sequence ID" value="MDQ0473627.1"/>
    <property type="molecule type" value="Genomic_DNA"/>
</dbReference>
<dbReference type="PANTHER" id="PTHR23150:SF35">
    <property type="entry name" value="BLL6746 PROTEIN"/>
    <property type="match status" value="1"/>
</dbReference>
<dbReference type="InterPro" id="IPR051043">
    <property type="entry name" value="Sulfatase_Mod_Factor_Kinase"/>
</dbReference>
<feature type="signal peptide" evidence="1">
    <location>
        <begin position="1"/>
        <end position="26"/>
    </location>
</feature>
<evidence type="ECO:0000313" key="4">
    <source>
        <dbReference type="Proteomes" id="UP001242480"/>
    </source>
</evidence>
<evidence type="ECO:0000313" key="3">
    <source>
        <dbReference type="EMBL" id="MDQ0473627.1"/>
    </source>
</evidence>
<protein>
    <submittedName>
        <fullName evidence="3">Formylglycine-generating enzyme required for sulfatase activity</fullName>
    </submittedName>
</protein>
<sequence>MSTIARPLLRGLALAALLACAGPASAAEGPRAPASEAGPVQIFPPGFTPLTPEREQALKPRDSFRECEHCPEMVVVPPGKFVMGTPANEPDADADEHPQHAVTIPAAFAVGRFAVTFDEWDACAAAGACPAKPDDRGFGRGRRPVIDVNWDEAKTYLAWLSRTAGRTYRLPTEAEREYFARAGTRTPFWFGRTISPAQANYKASIPYGSGPRGEDSTGTLPVDSFRPNRFGLYQVHGNIWEWTEDCYKKTYVEVPADGSPMREGKCDERVRRGGAWSDVPWFLRSGKRWNTKPFTGGPDIGFRVVRDLPAAGAPG</sequence>
<dbReference type="SUPFAM" id="SSF56436">
    <property type="entry name" value="C-type lectin-like"/>
    <property type="match status" value="1"/>
</dbReference>
<comment type="caution">
    <text evidence="3">The sequence shown here is derived from an EMBL/GenBank/DDBJ whole genome shotgun (WGS) entry which is preliminary data.</text>
</comment>
<dbReference type="InterPro" id="IPR042095">
    <property type="entry name" value="SUMF_sf"/>
</dbReference>
<dbReference type="Proteomes" id="UP001242480">
    <property type="component" value="Unassembled WGS sequence"/>
</dbReference>
<evidence type="ECO:0000259" key="2">
    <source>
        <dbReference type="Pfam" id="PF03781"/>
    </source>
</evidence>
<organism evidence="3 4">
    <name type="scientific">Labrys wisconsinensis</name>
    <dbReference type="NCBI Taxonomy" id="425677"/>
    <lineage>
        <taxon>Bacteria</taxon>
        <taxon>Pseudomonadati</taxon>
        <taxon>Pseudomonadota</taxon>
        <taxon>Alphaproteobacteria</taxon>
        <taxon>Hyphomicrobiales</taxon>
        <taxon>Xanthobacteraceae</taxon>
        <taxon>Labrys</taxon>
    </lineage>
</organism>
<dbReference type="InterPro" id="IPR016187">
    <property type="entry name" value="CTDL_fold"/>
</dbReference>
<evidence type="ECO:0000256" key="1">
    <source>
        <dbReference type="SAM" id="SignalP"/>
    </source>
</evidence>
<dbReference type="PANTHER" id="PTHR23150">
    <property type="entry name" value="SULFATASE MODIFYING FACTOR 1, 2"/>
    <property type="match status" value="1"/>
</dbReference>
<keyword evidence="1" id="KW-0732">Signal</keyword>